<name>A0ABW7NE35_9BACT</name>
<dbReference type="EMBL" id="JBIPKE010000020">
    <property type="protein sequence ID" value="MFH6985551.1"/>
    <property type="molecule type" value="Genomic_DNA"/>
</dbReference>
<dbReference type="PANTHER" id="PTHR10587">
    <property type="entry name" value="GLYCOSYL TRANSFERASE-RELATED"/>
    <property type="match status" value="1"/>
</dbReference>
<feature type="signal peptide" evidence="3">
    <location>
        <begin position="1"/>
        <end position="19"/>
    </location>
</feature>
<feature type="domain" description="NodB homology" evidence="4">
    <location>
        <begin position="21"/>
        <end position="222"/>
    </location>
</feature>
<dbReference type="Gene3D" id="3.20.20.370">
    <property type="entry name" value="Glycoside hydrolase/deacetylase"/>
    <property type="match status" value="1"/>
</dbReference>
<reference evidence="5 6" key="1">
    <citation type="journal article" date="2013" name="Int. J. Syst. Evol. Microbiol.">
        <title>Marinoscillum luteum sp. nov., isolated from marine sediment.</title>
        <authorList>
            <person name="Cha I.T."/>
            <person name="Park S.J."/>
            <person name="Kim S.J."/>
            <person name="Kim J.G."/>
            <person name="Jung M.Y."/>
            <person name="Shin K.S."/>
            <person name="Kwon K.K."/>
            <person name="Yang S.H."/>
            <person name="Seo Y.S."/>
            <person name="Rhee S.K."/>
        </authorList>
    </citation>
    <scope>NUCLEOTIDE SEQUENCE [LARGE SCALE GENOMIC DNA]</scope>
    <source>
        <strain evidence="5 6">KCTC 23939</strain>
    </source>
</reference>
<dbReference type="InterPro" id="IPR002509">
    <property type="entry name" value="NODB_dom"/>
</dbReference>
<comment type="caution">
    <text evidence="5">The sequence shown here is derived from an EMBL/GenBank/DDBJ whole genome shotgun (WGS) entry which is preliminary data.</text>
</comment>
<dbReference type="SUPFAM" id="SSF88713">
    <property type="entry name" value="Glycoside hydrolase/deacetylase"/>
    <property type="match status" value="1"/>
</dbReference>
<dbReference type="RefSeq" id="WP_395418980.1">
    <property type="nucleotide sequence ID" value="NZ_JBIPKE010000020.1"/>
</dbReference>
<feature type="chain" id="PRO_5046559720" evidence="3">
    <location>
        <begin position="20"/>
        <end position="307"/>
    </location>
</feature>
<dbReference type="CDD" id="cd10960">
    <property type="entry name" value="CE4_NodB_like_1"/>
    <property type="match status" value="1"/>
</dbReference>
<dbReference type="PROSITE" id="PS51677">
    <property type="entry name" value="NODB"/>
    <property type="match status" value="1"/>
</dbReference>
<dbReference type="Proteomes" id="UP001610063">
    <property type="component" value="Unassembled WGS sequence"/>
</dbReference>
<evidence type="ECO:0000313" key="5">
    <source>
        <dbReference type="EMBL" id="MFH6985551.1"/>
    </source>
</evidence>
<keyword evidence="2" id="KW-0378">Hydrolase</keyword>
<dbReference type="InterPro" id="IPR011330">
    <property type="entry name" value="Glyco_hydro/deAcase_b/a-brl"/>
</dbReference>
<accession>A0ABW7NE35</accession>
<evidence type="ECO:0000313" key="6">
    <source>
        <dbReference type="Proteomes" id="UP001610063"/>
    </source>
</evidence>
<organism evidence="5 6">
    <name type="scientific">Marinoscillum luteum</name>
    <dbReference type="NCBI Taxonomy" id="861051"/>
    <lineage>
        <taxon>Bacteria</taxon>
        <taxon>Pseudomonadati</taxon>
        <taxon>Bacteroidota</taxon>
        <taxon>Cytophagia</taxon>
        <taxon>Cytophagales</taxon>
        <taxon>Reichenbachiellaceae</taxon>
        <taxon>Marinoscillum</taxon>
    </lineage>
</organism>
<keyword evidence="6" id="KW-1185">Reference proteome</keyword>
<keyword evidence="3" id="KW-0732">Signal</keyword>
<dbReference type="InterPro" id="IPR050248">
    <property type="entry name" value="Polysacc_deacetylase_ArnD"/>
</dbReference>
<dbReference type="PANTHER" id="PTHR10587:SF133">
    <property type="entry name" value="CHITIN DEACETYLASE 1-RELATED"/>
    <property type="match status" value="1"/>
</dbReference>
<keyword evidence="1" id="KW-0479">Metal-binding</keyword>
<gene>
    <name evidence="5" type="ORF">ACHKAR_19015</name>
</gene>
<evidence type="ECO:0000256" key="2">
    <source>
        <dbReference type="ARBA" id="ARBA00022801"/>
    </source>
</evidence>
<sequence>MKQAFALLLAALGFFQVAAQKKVAITYDDLVLNGPYISLEHTIAVNQQIIADCATFGVPAVGFVNEKKLDVTGETVARINILKSWLDAGLELGNHTYSHPSLSRTPLEEYQNDVIKGEEVTKALMEERGLTLRYFRHPYLHTGPDSTTKASFEAFLSARAYEIAPVTVDGSDYIFNTVYVDALRAGDTSLMQRTGAAYVAHTLRMFDFMEEVAKEVIGRNIAHVYLCHANAINADYMGILYQELKQRGYEFTSLKEVLQDEAYQRKDYYLGKWGISWLYRWDKEKSTEWLKIEPEIDQEILSLYNNR</sequence>
<protein>
    <submittedName>
        <fullName evidence="5">Polysaccharide deacetylase family protein</fullName>
    </submittedName>
</protein>
<proteinExistence type="predicted"/>
<dbReference type="Pfam" id="PF01522">
    <property type="entry name" value="Polysacc_deac_1"/>
    <property type="match status" value="1"/>
</dbReference>
<evidence type="ECO:0000259" key="4">
    <source>
        <dbReference type="PROSITE" id="PS51677"/>
    </source>
</evidence>
<evidence type="ECO:0000256" key="1">
    <source>
        <dbReference type="ARBA" id="ARBA00022723"/>
    </source>
</evidence>
<evidence type="ECO:0000256" key="3">
    <source>
        <dbReference type="SAM" id="SignalP"/>
    </source>
</evidence>